<sequence>MVLKGIPRILSPELLFVLARMGHGDEIVFGDANFPASSICNSGPIEVRADGHCIPDLLEAVLQLLPLKKEYEAAVMDLVDADKTNGLETPVWDTYKDKLIEAGNNGELRKVQQSEFYERAKKAFAVVATGETALYGNIILKKDVIPSDGTPDEA</sequence>
<dbReference type="InParanoid" id="C3Y6F8"/>
<accession>C3Y6F8</accession>
<dbReference type="OMA" id="CFAFRKG"/>
<protein>
    <recommendedName>
        <fullName evidence="5">Fucose mutarotase</fullName>
        <ecNumber evidence="3">5.1.3.29</ecNumber>
    </recommendedName>
</protein>
<dbReference type="PANTHER" id="PTHR31690">
    <property type="entry name" value="FUCOSE MUTAROTASE"/>
    <property type="match status" value="1"/>
</dbReference>
<dbReference type="GeneID" id="118414847"/>
<dbReference type="AlphaFoldDB" id="C3Y6F8"/>
<dbReference type="PANTHER" id="PTHR31690:SF4">
    <property type="entry name" value="FUCOSE MUTAROTASE"/>
    <property type="match status" value="1"/>
</dbReference>
<proteinExistence type="inferred from homology"/>
<dbReference type="EMBL" id="GG666488">
    <property type="protein sequence ID" value="EEN63918.1"/>
    <property type="molecule type" value="Genomic_DNA"/>
</dbReference>
<reference evidence="8" key="3">
    <citation type="submission" date="2025-04" db="UniProtKB">
        <authorList>
            <consortium name="RefSeq"/>
        </authorList>
    </citation>
    <scope>IDENTIFICATION</scope>
    <source>
        <strain evidence="8">S238N-H82</strain>
        <tissue evidence="8">Testes</tissue>
    </source>
</reference>
<evidence type="ECO:0000256" key="3">
    <source>
        <dbReference type="ARBA" id="ARBA00038859"/>
    </source>
</evidence>
<dbReference type="KEGG" id="bfo:118414847"/>
<keyword evidence="7" id="KW-1185">Reference proteome</keyword>
<dbReference type="Proteomes" id="UP000001554">
    <property type="component" value="Chromosome 4"/>
</dbReference>
<evidence type="ECO:0000313" key="7">
    <source>
        <dbReference type="Proteomes" id="UP000001554"/>
    </source>
</evidence>
<dbReference type="OrthoDB" id="10011710at2759"/>
<dbReference type="InterPro" id="IPR050443">
    <property type="entry name" value="RbsD/FucU_mutarotase"/>
</dbReference>
<dbReference type="Pfam" id="PF05025">
    <property type="entry name" value="RbsD_FucU"/>
    <property type="match status" value="1"/>
</dbReference>
<dbReference type="InterPro" id="IPR023750">
    <property type="entry name" value="RbsD-like_sf"/>
</dbReference>
<evidence type="ECO:0000313" key="6">
    <source>
        <dbReference type="EMBL" id="EEN63918.1"/>
    </source>
</evidence>
<dbReference type="STRING" id="7739.C3Y6F8"/>
<dbReference type="SUPFAM" id="SSF102546">
    <property type="entry name" value="RbsD-like"/>
    <property type="match status" value="1"/>
</dbReference>
<evidence type="ECO:0000256" key="1">
    <source>
        <dbReference type="ARBA" id="ARBA00023235"/>
    </source>
</evidence>
<keyword evidence="1" id="KW-0413">Isomerase</keyword>
<evidence type="ECO:0000256" key="2">
    <source>
        <dbReference type="ARBA" id="ARBA00036324"/>
    </source>
</evidence>
<evidence type="ECO:0000256" key="4">
    <source>
        <dbReference type="ARBA" id="ARBA00060728"/>
    </source>
</evidence>
<dbReference type="RefSeq" id="XP_035675005.1">
    <property type="nucleotide sequence ID" value="XM_035819112.1"/>
</dbReference>
<dbReference type="InterPro" id="IPR007721">
    <property type="entry name" value="RbsD_FucU"/>
</dbReference>
<evidence type="ECO:0000313" key="8">
    <source>
        <dbReference type="RefSeq" id="XP_035675005.1"/>
    </source>
</evidence>
<dbReference type="Gene3D" id="3.40.1650.10">
    <property type="entry name" value="RbsD-like domain"/>
    <property type="match status" value="1"/>
</dbReference>
<reference evidence="6" key="1">
    <citation type="journal article" date="2008" name="Nature">
        <title>The amphioxus genome and the evolution of the chordate karyotype.</title>
        <authorList>
            <consortium name="US DOE Joint Genome Institute (JGI-PGF)"/>
            <person name="Putnam N.H."/>
            <person name="Butts T."/>
            <person name="Ferrier D.E.K."/>
            <person name="Furlong R.F."/>
            <person name="Hellsten U."/>
            <person name="Kawashima T."/>
            <person name="Robinson-Rechavi M."/>
            <person name="Shoguchi E."/>
            <person name="Terry A."/>
            <person name="Yu J.-K."/>
            <person name="Benito-Gutierrez E.L."/>
            <person name="Dubchak I."/>
            <person name="Garcia-Fernandez J."/>
            <person name="Gibson-Brown J.J."/>
            <person name="Grigoriev I.V."/>
            <person name="Horton A.C."/>
            <person name="de Jong P.J."/>
            <person name="Jurka J."/>
            <person name="Kapitonov V.V."/>
            <person name="Kohara Y."/>
            <person name="Kuroki Y."/>
            <person name="Lindquist E."/>
            <person name="Lucas S."/>
            <person name="Osoegawa K."/>
            <person name="Pennacchio L.A."/>
            <person name="Salamov A.A."/>
            <person name="Satou Y."/>
            <person name="Sauka-Spengler T."/>
            <person name="Schmutz J."/>
            <person name="Shin-I T."/>
            <person name="Toyoda A."/>
            <person name="Bronner-Fraser M."/>
            <person name="Fujiyama A."/>
            <person name="Holland L.Z."/>
            <person name="Holland P.W.H."/>
            <person name="Satoh N."/>
            <person name="Rokhsar D.S."/>
        </authorList>
    </citation>
    <scope>NUCLEOTIDE SEQUENCE [LARGE SCALE GENOMIC DNA]</scope>
    <source>
        <strain evidence="6">S238N-H82</strain>
        <tissue evidence="6">Testes</tissue>
    </source>
</reference>
<dbReference type="GO" id="GO:0016857">
    <property type="term" value="F:racemase and epimerase activity, acting on carbohydrates and derivatives"/>
    <property type="evidence" value="ECO:0000318"/>
    <property type="project" value="GO_Central"/>
</dbReference>
<dbReference type="eggNOG" id="ENOG502RZR7">
    <property type="taxonomic scope" value="Eukaryota"/>
</dbReference>
<dbReference type="GO" id="GO:0042806">
    <property type="term" value="F:fucose binding"/>
    <property type="evidence" value="ECO:0000318"/>
    <property type="project" value="GO_Central"/>
</dbReference>
<comment type="catalytic activity">
    <reaction evidence="2">
        <text>alpha-L-fucose = beta-L-fucose</text>
        <dbReference type="Rhea" id="RHEA:25580"/>
        <dbReference type="ChEBI" id="CHEBI:42548"/>
        <dbReference type="ChEBI" id="CHEBI:42589"/>
        <dbReference type="EC" id="5.1.3.29"/>
    </reaction>
</comment>
<dbReference type="GO" id="GO:0005829">
    <property type="term" value="C:cytosol"/>
    <property type="evidence" value="ECO:0007669"/>
    <property type="project" value="UniProtKB-ARBA"/>
</dbReference>
<comment type="similarity">
    <text evidence="4">Belongs to the RbsD / FucU family.</text>
</comment>
<organism>
    <name type="scientific">Branchiostoma floridae</name>
    <name type="common">Florida lancelet</name>
    <name type="synonym">Amphioxus</name>
    <dbReference type="NCBI Taxonomy" id="7739"/>
    <lineage>
        <taxon>Eukaryota</taxon>
        <taxon>Metazoa</taxon>
        <taxon>Chordata</taxon>
        <taxon>Cephalochordata</taxon>
        <taxon>Leptocardii</taxon>
        <taxon>Amphioxiformes</taxon>
        <taxon>Branchiostomatidae</taxon>
        <taxon>Branchiostoma</taxon>
    </lineage>
</organism>
<dbReference type="GO" id="GO:0036373">
    <property type="term" value="F:L-fucose mutarotase activity"/>
    <property type="evidence" value="ECO:0007669"/>
    <property type="project" value="UniProtKB-EC"/>
</dbReference>
<evidence type="ECO:0000256" key="5">
    <source>
        <dbReference type="ARBA" id="ARBA00071027"/>
    </source>
</evidence>
<dbReference type="EC" id="5.1.3.29" evidence="3"/>
<gene>
    <name evidence="8" type="primary">LOC118414847</name>
    <name evidence="6" type="ORF">BRAFLDRAFT_213651</name>
</gene>
<name>C3Y6F8_BRAFL</name>
<dbReference type="GO" id="GO:0006004">
    <property type="term" value="P:fucose metabolic process"/>
    <property type="evidence" value="ECO:0000318"/>
    <property type="project" value="GO_Central"/>
</dbReference>
<reference evidence="7" key="2">
    <citation type="journal article" date="2020" name="Nat. Ecol. Evol.">
        <title>Deeply conserved synteny resolves early events in vertebrate evolution.</title>
        <authorList>
            <person name="Simakov O."/>
            <person name="Marletaz F."/>
            <person name="Yue J.X."/>
            <person name="O'Connell B."/>
            <person name="Jenkins J."/>
            <person name="Brandt A."/>
            <person name="Calef R."/>
            <person name="Tung C.H."/>
            <person name="Huang T.K."/>
            <person name="Schmutz J."/>
            <person name="Satoh N."/>
            <person name="Yu J.K."/>
            <person name="Putnam N.H."/>
            <person name="Green R.E."/>
            <person name="Rokhsar D.S."/>
        </authorList>
    </citation>
    <scope>NUCLEOTIDE SEQUENCE [LARGE SCALE GENOMIC DNA]</scope>
    <source>
        <strain evidence="7">S238N-H82</strain>
    </source>
</reference>
<dbReference type="FunFam" id="3.40.1650.10:FF:000005">
    <property type="entry name" value="Fucose mutarotase"/>
    <property type="match status" value="1"/>
</dbReference>